<protein>
    <submittedName>
        <fullName evidence="2">Uncharacterized protein</fullName>
    </submittedName>
</protein>
<keyword evidence="3" id="KW-1185">Reference proteome</keyword>
<proteinExistence type="predicted"/>
<organism evidence="2 3">
    <name type="scientific">Araneus ventricosus</name>
    <name type="common">Orbweaver spider</name>
    <name type="synonym">Epeira ventricosa</name>
    <dbReference type="NCBI Taxonomy" id="182803"/>
    <lineage>
        <taxon>Eukaryota</taxon>
        <taxon>Metazoa</taxon>
        <taxon>Ecdysozoa</taxon>
        <taxon>Arthropoda</taxon>
        <taxon>Chelicerata</taxon>
        <taxon>Arachnida</taxon>
        <taxon>Araneae</taxon>
        <taxon>Araneomorphae</taxon>
        <taxon>Entelegynae</taxon>
        <taxon>Araneoidea</taxon>
        <taxon>Araneidae</taxon>
        <taxon>Araneus</taxon>
    </lineage>
</organism>
<gene>
    <name evidence="2" type="ORF">AVEN_265057_1</name>
</gene>
<evidence type="ECO:0000313" key="2">
    <source>
        <dbReference type="EMBL" id="GBN70119.1"/>
    </source>
</evidence>
<evidence type="ECO:0000313" key="3">
    <source>
        <dbReference type="Proteomes" id="UP000499080"/>
    </source>
</evidence>
<reference evidence="2 3" key="1">
    <citation type="journal article" date="2019" name="Sci. Rep.">
        <title>Orb-weaving spider Araneus ventricosus genome elucidates the spidroin gene catalogue.</title>
        <authorList>
            <person name="Kono N."/>
            <person name="Nakamura H."/>
            <person name="Ohtoshi R."/>
            <person name="Moran D.A.P."/>
            <person name="Shinohara A."/>
            <person name="Yoshida Y."/>
            <person name="Fujiwara M."/>
            <person name="Mori M."/>
            <person name="Tomita M."/>
            <person name="Arakawa K."/>
        </authorList>
    </citation>
    <scope>NUCLEOTIDE SEQUENCE [LARGE SCALE GENOMIC DNA]</scope>
</reference>
<dbReference type="Proteomes" id="UP000499080">
    <property type="component" value="Unassembled WGS sequence"/>
</dbReference>
<comment type="caution">
    <text evidence="2">The sequence shown here is derived from an EMBL/GenBank/DDBJ whole genome shotgun (WGS) entry which is preliminary data.</text>
</comment>
<dbReference type="AlphaFoldDB" id="A0A4Y2R3Y9"/>
<dbReference type="EMBL" id="BGPR01015660">
    <property type="protein sequence ID" value="GBN70119.1"/>
    <property type="molecule type" value="Genomic_DNA"/>
</dbReference>
<sequence length="129" mass="14460">MIWEKLFRFEEVESIRCPLDQIFFSHTTFVEIQADSTAAPREPNREGSHRLSPGIPEPRRLPCWPGSYSRSGSPPGTLTTITPSPVALQQSLEQTSQMARIPADGNISDEIKKIREIVHSISSTNIDDK</sequence>
<evidence type="ECO:0000256" key="1">
    <source>
        <dbReference type="SAM" id="MobiDB-lite"/>
    </source>
</evidence>
<accession>A0A4Y2R3Y9</accession>
<feature type="compositionally biased region" description="Low complexity" evidence="1">
    <location>
        <begin position="65"/>
        <end position="76"/>
    </location>
</feature>
<name>A0A4Y2R3Y9_ARAVE</name>
<feature type="region of interest" description="Disordered" evidence="1">
    <location>
        <begin position="35"/>
        <end position="81"/>
    </location>
</feature>